<comment type="cofactor">
    <cofactor evidence="1 7">
        <name>heme</name>
        <dbReference type="ChEBI" id="CHEBI:30413"/>
    </cofactor>
</comment>
<comment type="subcellular location">
    <subcellularLocation>
        <location evidence="2">Endoplasmic reticulum membrane</location>
        <topology evidence="2">Single-pass membrane protein</topology>
    </subcellularLocation>
</comment>
<organism evidence="9 10">
    <name type="scientific">Hymenoscyphus fraxineus</name>
    <dbReference type="NCBI Taxonomy" id="746836"/>
    <lineage>
        <taxon>Eukaryota</taxon>
        <taxon>Fungi</taxon>
        <taxon>Dikarya</taxon>
        <taxon>Ascomycota</taxon>
        <taxon>Pezizomycotina</taxon>
        <taxon>Leotiomycetes</taxon>
        <taxon>Helotiales</taxon>
        <taxon>Helotiaceae</taxon>
        <taxon>Hymenoscyphus</taxon>
    </lineage>
</organism>
<evidence type="ECO:0000256" key="7">
    <source>
        <dbReference type="PIRSR" id="PIRSR602403-1"/>
    </source>
</evidence>
<keyword evidence="10" id="KW-1185">Reference proteome</keyword>
<dbReference type="AlphaFoldDB" id="A0A9N9LC41"/>
<dbReference type="Pfam" id="PF00067">
    <property type="entry name" value="p450"/>
    <property type="match status" value="1"/>
</dbReference>
<evidence type="ECO:0000256" key="1">
    <source>
        <dbReference type="ARBA" id="ARBA00001971"/>
    </source>
</evidence>
<keyword evidence="4" id="KW-0444">Lipid biosynthesis</keyword>
<dbReference type="InterPro" id="IPR002403">
    <property type="entry name" value="Cyt_P450_E_grp-IV"/>
</dbReference>
<dbReference type="Gene3D" id="1.10.630.10">
    <property type="entry name" value="Cytochrome P450"/>
    <property type="match status" value="1"/>
</dbReference>
<gene>
    <name evidence="9" type="ORF">HYFRA_00005351</name>
</gene>
<accession>A0A9N9LC41</accession>
<keyword evidence="4" id="KW-0443">Lipid metabolism</keyword>
<keyword evidence="5 7" id="KW-0479">Metal-binding</keyword>
<reference evidence="9" key="1">
    <citation type="submission" date="2021-07" db="EMBL/GenBank/DDBJ databases">
        <authorList>
            <person name="Durling M."/>
        </authorList>
    </citation>
    <scope>NUCLEOTIDE SEQUENCE</scope>
</reference>
<sequence length="549" mass="61823">METEAQFGSIQSAFLAYSQIHIVYKLGHIILLVWLFRKAISKPNQEKLFPVWATIEIAVAGYVFGSGINGSLGQRLYSTIRRYRGSLYGVSPAHQVLTNVSNVDRFMAQGSHTLNTEPIQYTLFTRVFGGEPGPDLKRKLELTWKDLLAPLERMFLNEATTSAALENAGISQKATSFVTFSQDSKHLKRWELSADIQIITPESPGKPGIVEANFQSLVRDFGACIAIPLLYGKDFMNRYPQLLEDFWKFDNDMFPLLMIGIPPWAPMKKMREGRIARERLTCEIEALYRRIDQYQKGQPVDLDADMSDVGSAALERSMAYNKENWSFRQRGGGDLAALWGQNANTQAVLFWFLAYIYSTPGLVEEIRKEIAPYVVLSDNSKQEITSMDLTALFRQCQLMKSCLFETYRMVNEATSIRMVARPITLTDGDHEHKLQPGMFVSAPHAITQRDPSVYPDPDRFVPDRFLVVDAESGKSGAKYGKLKPWGSGAGMCKGRTFAEKEILSLGACIISLWDISPASGTWRLPSMMPGTGVRKPVEDIRVRITRRPN</sequence>
<keyword evidence="8" id="KW-0472">Membrane</keyword>
<dbReference type="GO" id="GO:0004497">
    <property type="term" value="F:monooxygenase activity"/>
    <property type="evidence" value="ECO:0007669"/>
    <property type="project" value="InterPro"/>
</dbReference>
<name>A0A9N9LC41_9HELO</name>
<comment type="similarity">
    <text evidence="3">Belongs to the cytochrome P450 family.</text>
</comment>
<evidence type="ECO:0000313" key="9">
    <source>
        <dbReference type="EMBL" id="CAG8962296.1"/>
    </source>
</evidence>
<dbReference type="PRINTS" id="PR00465">
    <property type="entry name" value="EP450IV"/>
</dbReference>
<dbReference type="Proteomes" id="UP000696280">
    <property type="component" value="Unassembled WGS sequence"/>
</dbReference>
<evidence type="ECO:0008006" key="11">
    <source>
        <dbReference type="Google" id="ProtNLM"/>
    </source>
</evidence>
<dbReference type="GO" id="GO:0016705">
    <property type="term" value="F:oxidoreductase activity, acting on paired donors, with incorporation or reduction of molecular oxygen"/>
    <property type="evidence" value="ECO:0007669"/>
    <property type="project" value="InterPro"/>
</dbReference>
<feature type="binding site" description="axial binding residue" evidence="7">
    <location>
        <position position="492"/>
    </location>
    <ligand>
        <name>heme</name>
        <dbReference type="ChEBI" id="CHEBI:30413"/>
    </ligand>
    <ligandPart>
        <name>Fe</name>
        <dbReference type="ChEBI" id="CHEBI:18248"/>
    </ligandPart>
</feature>
<keyword evidence="7" id="KW-0349">Heme</keyword>
<dbReference type="SUPFAM" id="SSF48264">
    <property type="entry name" value="Cytochrome P450"/>
    <property type="match status" value="1"/>
</dbReference>
<dbReference type="GO" id="GO:0020037">
    <property type="term" value="F:heme binding"/>
    <property type="evidence" value="ECO:0007669"/>
    <property type="project" value="InterPro"/>
</dbReference>
<keyword evidence="8" id="KW-0812">Transmembrane</keyword>
<dbReference type="InterPro" id="IPR001128">
    <property type="entry name" value="Cyt_P450"/>
</dbReference>
<comment type="caution">
    <text evidence="9">The sequence shown here is derived from an EMBL/GenBank/DDBJ whole genome shotgun (WGS) entry which is preliminary data.</text>
</comment>
<dbReference type="PANTHER" id="PTHR24306">
    <property type="match status" value="1"/>
</dbReference>
<evidence type="ECO:0000256" key="6">
    <source>
        <dbReference type="ARBA" id="ARBA00023004"/>
    </source>
</evidence>
<evidence type="ECO:0000256" key="2">
    <source>
        <dbReference type="ARBA" id="ARBA00004389"/>
    </source>
</evidence>
<evidence type="ECO:0000313" key="10">
    <source>
        <dbReference type="Proteomes" id="UP000696280"/>
    </source>
</evidence>
<dbReference type="EMBL" id="CAJVRL010000127">
    <property type="protein sequence ID" value="CAG8962296.1"/>
    <property type="molecule type" value="Genomic_DNA"/>
</dbReference>
<dbReference type="GO" id="GO:0005789">
    <property type="term" value="C:endoplasmic reticulum membrane"/>
    <property type="evidence" value="ECO:0007669"/>
    <property type="project" value="UniProtKB-SubCell"/>
</dbReference>
<feature type="transmembrane region" description="Helical" evidence="8">
    <location>
        <begin position="48"/>
        <end position="68"/>
    </location>
</feature>
<proteinExistence type="inferred from homology"/>
<dbReference type="GO" id="GO:0005506">
    <property type="term" value="F:iron ion binding"/>
    <property type="evidence" value="ECO:0007669"/>
    <property type="project" value="InterPro"/>
</dbReference>
<dbReference type="OrthoDB" id="3366823at2759"/>
<dbReference type="PANTHER" id="PTHR24306:SF8">
    <property type="entry name" value="P450, PUTATIVE (EUROFUNG)-RELATED"/>
    <property type="match status" value="1"/>
</dbReference>
<dbReference type="InterPro" id="IPR036396">
    <property type="entry name" value="Cyt_P450_sf"/>
</dbReference>
<evidence type="ECO:0000256" key="8">
    <source>
        <dbReference type="SAM" id="Phobius"/>
    </source>
</evidence>
<protein>
    <recommendedName>
        <fullName evidence="11">Cytochrome P450</fullName>
    </recommendedName>
</protein>
<evidence type="ECO:0000256" key="3">
    <source>
        <dbReference type="ARBA" id="ARBA00010617"/>
    </source>
</evidence>
<dbReference type="CDD" id="cd11040">
    <property type="entry name" value="CYP7_CYP8-like"/>
    <property type="match status" value="1"/>
</dbReference>
<feature type="transmembrane region" description="Helical" evidence="8">
    <location>
        <begin position="14"/>
        <end position="36"/>
    </location>
</feature>
<evidence type="ECO:0000256" key="5">
    <source>
        <dbReference type="ARBA" id="ARBA00022723"/>
    </source>
</evidence>
<keyword evidence="6 7" id="KW-0408">Iron</keyword>
<evidence type="ECO:0000256" key="4">
    <source>
        <dbReference type="ARBA" id="ARBA00022516"/>
    </source>
</evidence>
<keyword evidence="8" id="KW-1133">Transmembrane helix</keyword>